<dbReference type="GO" id="GO:0005829">
    <property type="term" value="C:cytosol"/>
    <property type="evidence" value="ECO:0007669"/>
    <property type="project" value="GOC"/>
</dbReference>
<dbReference type="Pfam" id="PF12584">
    <property type="entry name" value="TRAPPC10"/>
    <property type="match status" value="1"/>
</dbReference>
<accession>A0AAJ7XCX5</accession>
<feature type="domain" description="TRAPPC10/Trs130 C-terminal" evidence="5">
    <location>
        <begin position="1119"/>
        <end position="1292"/>
    </location>
</feature>
<name>A0AAJ7XCX5_PETMA</name>
<evidence type="ECO:0000259" key="7">
    <source>
        <dbReference type="Pfam" id="PF23604"/>
    </source>
</evidence>
<evidence type="ECO:0000313" key="8">
    <source>
        <dbReference type="Proteomes" id="UP001318040"/>
    </source>
</evidence>
<feature type="region of interest" description="Disordered" evidence="4">
    <location>
        <begin position="702"/>
        <end position="722"/>
    </location>
</feature>
<feature type="region of interest" description="Disordered" evidence="4">
    <location>
        <begin position="1209"/>
        <end position="1233"/>
    </location>
</feature>
<proteinExistence type="predicted"/>
<dbReference type="GO" id="GO:0034498">
    <property type="term" value="P:early endosome to Golgi transport"/>
    <property type="evidence" value="ECO:0007669"/>
    <property type="project" value="TreeGrafter"/>
</dbReference>
<dbReference type="RefSeq" id="XP_032828638.1">
    <property type="nucleotide sequence ID" value="XM_032972747.1"/>
</dbReference>
<dbReference type="InterPro" id="IPR022233">
    <property type="entry name" value="TRAPPC10/Trs130_C"/>
</dbReference>
<gene>
    <name evidence="9" type="primary">TRAPPC10</name>
</gene>
<evidence type="ECO:0000259" key="5">
    <source>
        <dbReference type="Pfam" id="PF12584"/>
    </source>
</evidence>
<dbReference type="InterPro" id="IPR045126">
    <property type="entry name" value="TRAPPC10/Trs130"/>
</dbReference>
<dbReference type="Proteomes" id="UP001318040">
    <property type="component" value="Chromosome 49"/>
</dbReference>
<keyword evidence="3" id="KW-0333">Golgi apparatus</keyword>
<sequence length="1305" mass="143544">MASEEKPVVYTMENRPIVTCGGDQSLFSSIYQTLVQQLPKEAVEWRRSYGRPPKMINLEANFVAFKEDLLPKEGSKALLTFPFLHIFWTDCCESEVYKASTKEEITRWQSLLRAYNSPDWLVVLVENENRKKKQPIALPRTSIIDKIRNDFCNKQSDRCVVLTDPLRDSSKAQESWASFVAKLRTLLLMSFTRNLGRFEDDMRALREKRTHPSWSFCHYFMVQEELAFVFEMLKQYEDALVQYDELDALFTQYVVNFGAGDTADWLSSFRRPVSSWVGLALWRPIDMGKREAVQTGQASLLDLRSYLFSRQCTLLFFLQRPWEVAHRALELLHNSVLELRMLEIQMPVGAVDCWVYISCLEVLQRIETFCDTNQNDSFAAYAAGLRAYAREKLQGLGSLCGLMSPNGPDSEELNRTVDLLAGLRDDDEDSPSNINNPGKKLREALSSMEAYEKHYMELSEIAMGTYKHIGRIRSARLIGKDLAEYHMRKGEPQKAEAFLYDALKTYRDEGWTLPVTHTRKQIATCQKQLGNTTKYLEMCSLLASDLNLPVDERESYFKEILGSSGAEEHGEILLPLEPVLQLSSVRFTPASALVNLNGTLVLQLVLVSRLPTSANSTAISIALAHEPRPGSTAATGAIGITPRYPDGRVVFPGNAATDLPVRRQLPALIDVCELREKGPQADAPLVSSGVVCRNSHMLLRRQDSNTSSGRGADVTREEASRSLRAAGVQLRPGKKHRHPLCRGESKSAIVEVLYRVTESGSFTLRQLCVQLGRVHLLSRRLYPPLQYDVYSQEPQLNLLPSHEPLLAGVPQELTVTVNTGCYSVRGGDALQLSLPAGLLILNSGKNTARISTDTGEELPDAVFTVSPSERIVSVNLPATPCYHTLRFSLRVACALPLAAAGGADGQDGAPADKVESRKAGGGAVIEADVLDQKISIDSPWSIYSTIVPLAFKVPFRTRHSLLTAGERKFVQVCLSNMTEVAFVLRDHHLGDVTTPDGDDGCQSAQLKPVNPLSHNVVLGGQKMWFVWELLPTSPATPLRCHFSVGFWPEEGAPGSPSAGHPNHDSPLEDVDSAPGGPPGPTTTAASAEPSRHRYEFTLSDFKTLYVVLSEVRPPPGFDACRMGELCSLDVSITRLQRGGAATDEETPSSQLLYQVADNCSNWAVCGKSSGLVQPAPRPGTTHSLQLQLMPLFAGKLPLPDVRLARLLPSQDAPAPPSLHPDNVPDGEGEHDDVGAAVLPSDTDSVRSRWSGGSAGSGGAALLGSSFPLVPRLQQFAAGQVYHASRAAQVLVLPAHDHSLLDVTAP</sequence>
<dbReference type="InterPro" id="IPR056913">
    <property type="entry name" value="TRAPPC10/Trs130_N"/>
</dbReference>
<evidence type="ECO:0000259" key="6">
    <source>
        <dbReference type="Pfam" id="PF23036"/>
    </source>
</evidence>
<dbReference type="GO" id="GO:1990071">
    <property type="term" value="C:TRAPPII protein complex"/>
    <property type="evidence" value="ECO:0007669"/>
    <property type="project" value="InterPro"/>
</dbReference>
<dbReference type="PANTHER" id="PTHR13251">
    <property type="entry name" value="EPILEPSY HOLOPROSENCEPHALY CANDIDATE 1/TMEM1"/>
    <property type="match status" value="1"/>
</dbReference>
<dbReference type="CTD" id="7109"/>
<keyword evidence="8" id="KW-1185">Reference proteome</keyword>
<evidence type="ECO:0000256" key="1">
    <source>
        <dbReference type="ARBA" id="ARBA00004555"/>
    </source>
</evidence>
<feature type="domain" description="TRAPPC10 Ig-like" evidence="7">
    <location>
        <begin position="794"/>
        <end position="952"/>
    </location>
</feature>
<dbReference type="InterPro" id="IPR056917">
    <property type="entry name" value="Ig_TRAPPC10"/>
</dbReference>
<organism evidence="8 9">
    <name type="scientific">Petromyzon marinus</name>
    <name type="common">Sea lamprey</name>
    <dbReference type="NCBI Taxonomy" id="7757"/>
    <lineage>
        <taxon>Eukaryota</taxon>
        <taxon>Metazoa</taxon>
        <taxon>Chordata</taxon>
        <taxon>Craniata</taxon>
        <taxon>Vertebrata</taxon>
        <taxon>Cyclostomata</taxon>
        <taxon>Hyperoartia</taxon>
        <taxon>Petromyzontiformes</taxon>
        <taxon>Petromyzontidae</taxon>
        <taxon>Petromyzon</taxon>
    </lineage>
</organism>
<comment type="subcellular location">
    <subcellularLocation>
        <location evidence="1">Golgi apparatus</location>
    </subcellularLocation>
</comment>
<evidence type="ECO:0000313" key="9">
    <source>
        <dbReference type="RefSeq" id="XP_032828638.1"/>
    </source>
</evidence>
<dbReference type="KEGG" id="pmrn:116952976"/>
<protein>
    <submittedName>
        <fullName evidence="9">Trafficking protein particle complex subunit 10</fullName>
    </submittedName>
</protein>
<dbReference type="Pfam" id="PF23036">
    <property type="entry name" value="TRAPPC10_1st"/>
    <property type="match status" value="1"/>
</dbReference>
<feature type="domain" description="TRAPPC10/Trs130 N-terminal" evidence="6">
    <location>
        <begin position="13"/>
        <end position="325"/>
    </location>
</feature>
<evidence type="ECO:0000256" key="2">
    <source>
        <dbReference type="ARBA" id="ARBA00022448"/>
    </source>
</evidence>
<dbReference type="GO" id="GO:0006891">
    <property type="term" value="P:intra-Golgi vesicle-mediated transport"/>
    <property type="evidence" value="ECO:0007669"/>
    <property type="project" value="TreeGrafter"/>
</dbReference>
<evidence type="ECO:0000256" key="3">
    <source>
        <dbReference type="ARBA" id="ARBA00023034"/>
    </source>
</evidence>
<reference evidence="9" key="1">
    <citation type="submission" date="2025-08" db="UniProtKB">
        <authorList>
            <consortium name="RefSeq"/>
        </authorList>
    </citation>
    <scope>IDENTIFICATION</scope>
    <source>
        <tissue evidence="9">Sperm</tissue>
    </source>
</reference>
<dbReference type="PANTHER" id="PTHR13251:SF3">
    <property type="entry name" value="TRAFFICKING PROTEIN PARTICLE COMPLEX SUBUNIT 10"/>
    <property type="match status" value="1"/>
</dbReference>
<evidence type="ECO:0000256" key="4">
    <source>
        <dbReference type="SAM" id="MobiDB-lite"/>
    </source>
</evidence>
<dbReference type="Pfam" id="PF23604">
    <property type="entry name" value="Ig_TRAPPC10"/>
    <property type="match status" value="1"/>
</dbReference>
<keyword evidence="2" id="KW-0813">Transport</keyword>
<feature type="region of interest" description="Disordered" evidence="4">
    <location>
        <begin position="1051"/>
        <end position="1090"/>
    </location>
</feature>